<feature type="domain" description="Ig-like" evidence="3">
    <location>
        <begin position="122"/>
        <end position="190"/>
    </location>
</feature>
<protein>
    <submittedName>
        <fullName evidence="4">(Atlantic silverside) hypothetical protein</fullName>
    </submittedName>
</protein>
<feature type="transmembrane region" description="Helical" evidence="1">
    <location>
        <begin position="503"/>
        <end position="524"/>
    </location>
</feature>
<keyword evidence="1" id="KW-1133">Transmembrane helix</keyword>
<dbReference type="InterPro" id="IPR003598">
    <property type="entry name" value="Ig_sub2"/>
</dbReference>
<accession>A0A8S4B633</accession>
<dbReference type="InterPro" id="IPR036179">
    <property type="entry name" value="Ig-like_dom_sf"/>
</dbReference>
<sequence>MRASTADWVLMGFILHISGTLGKTRNICALRGSSVNLTCAAEHSANVSWYIVHRNGSTFPLKELSVDEKYPGTNITLTITDLRESDENVYCCKDMNNTELCEESSTEIHIADLQVKVLPSTEGQTVILMCSTSCPLTENPGYIVWFKNRGFFYEDWSPWYQEFISGEEAARYSCAVKGYEDLRSPEVSVDSVTPNCFSVTYEKGKMCPGNLKSVDAPCSITYPRGIHVQFTSKRYDHVGLTCNTSCPEADPHTAFRWYWDRALMSSCESQNVASFQNFAQRFSCAVKGNEDLHSEEICRQTSCTSKANYVRDRVCALEGSSVDIITASPYEEHVMFNAVWFKAKLNFYKDYTAKGPWDSNFKLFVFSSLVENFDDKDYLYTLRINDLKRNDSGRYLFSFKKQSMMLIVTGLKVIMNPSAEVTEGQKVTLTCSTSCPLTMTTTYMWYFNGEPLNGPVNQKKHLILDPVDPQHAGNYSCAVRISNLLSSTEETLTVKAREKYVRILNGVKIALLLLMPAFLFKLYLMRNKQDASARLSVKDQTE</sequence>
<keyword evidence="2" id="KW-0732">Signal</keyword>
<keyword evidence="1" id="KW-0812">Transmembrane</keyword>
<feature type="domain" description="Ig-like" evidence="3">
    <location>
        <begin position="409"/>
        <end position="493"/>
    </location>
</feature>
<dbReference type="EMBL" id="CAJRST010013335">
    <property type="protein sequence ID" value="CAG5928776.1"/>
    <property type="molecule type" value="Genomic_DNA"/>
</dbReference>
<gene>
    <name evidence="4" type="ORF">MMEN_LOCUS12433</name>
</gene>
<dbReference type="SMART" id="SM00409">
    <property type="entry name" value="IG"/>
    <property type="match status" value="4"/>
</dbReference>
<keyword evidence="1" id="KW-0472">Membrane</keyword>
<dbReference type="InterPro" id="IPR013783">
    <property type="entry name" value="Ig-like_fold"/>
</dbReference>
<dbReference type="Gene3D" id="2.60.40.10">
    <property type="entry name" value="Immunoglobulins"/>
    <property type="match status" value="3"/>
</dbReference>
<feature type="chain" id="PRO_5035862203" evidence="2">
    <location>
        <begin position="23"/>
        <end position="542"/>
    </location>
</feature>
<dbReference type="OrthoDB" id="6780341at2759"/>
<dbReference type="PANTHER" id="PTHR46013">
    <property type="entry name" value="VASCULAR CELL ADHESION MOLECULE 1"/>
    <property type="match status" value="1"/>
</dbReference>
<feature type="signal peptide" evidence="2">
    <location>
        <begin position="1"/>
        <end position="22"/>
    </location>
</feature>
<keyword evidence="5" id="KW-1185">Reference proteome</keyword>
<dbReference type="Proteomes" id="UP000677803">
    <property type="component" value="Unassembled WGS sequence"/>
</dbReference>
<evidence type="ECO:0000256" key="2">
    <source>
        <dbReference type="SAM" id="SignalP"/>
    </source>
</evidence>
<dbReference type="SMART" id="SM00408">
    <property type="entry name" value="IGc2"/>
    <property type="match status" value="2"/>
</dbReference>
<dbReference type="AlphaFoldDB" id="A0A8S4B633"/>
<dbReference type="Pfam" id="PF13895">
    <property type="entry name" value="Ig_2"/>
    <property type="match status" value="1"/>
</dbReference>
<dbReference type="SUPFAM" id="SSF48726">
    <property type="entry name" value="Immunoglobulin"/>
    <property type="match status" value="3"/>
</dbReference>
<dbReference type="PROSITE" id="PS50835">
    <property type="entry name" value="IG_LIKE"/>
    <property type="match status" value="3"/>
</dbReference>
<evidence type="ECO:0000259" key="3">
    <source>
        <dbReference type="PROSITE" id="PS50835"/>
    </source>
</evidence>
<name>A0A8S4B633_9TELE</name>
<evidence type="ECO:0000256" key="1">
    <source>
        <dbReference type="SAM" id="Phobius"/>
    </source>
</evidence>
<reference evidence="4" key="1">
    <citation type="submission" date="2021-05" db="EMBL/GenBank/DDBJ databases">
        <authorList>
            <person name="Tigano A."/>
        </authorList>
    </citation>
    <scope>NUCLEOTIDE SEQUENCE</scope>
</reference>
<dbReference type="InterPro" id="IPR003599">
    <property type="entry name" value="Ig_sub"/>
</dbReference>
<dbReference type="InterPro" id="IPR007110">
    <property type="entry name" value="Ig-like_dom"/>
</dbReference>
<feature type="domain" description="Ig-like" evidence="3">
    <location>
        <begin position="28"/>
        <end position="109"/>
    </location>
</feature>
<organism evidence="4 5">
    <name type="scientific">Menidia menidia</name>
    <name type="common">Atlantic silverside</name>
    <dbReference type="NCBI Taxonomy" id="238744"/>
    <lineage>
        <taxon>Eukaryota</taxon>
        <taxon>Metazoa</taxon>
        <taxon>Chordata</taxon>
        <taxon>Craniata</taxon>
        <taxon>Vertebrata</taxon>
        <taxon>Euteleostomi</taxon>
        <taxon>Actinopterygii</taxon>
        <taxon>Neopterygii</taxon>
        <taxon>Teleostei</taxon>
        <taxon>Neoteleostei</taxon>
        <taxon>Acanthomorphata</taxon>
        <taxon>Ovalentaria</taxon>
        <taxon>Atherinomorphae</taxon>
        <taxon>Atheriniformes</taxon>
        <taxon>Atherinopsidae</taxon>
        <taxon>Menidiinae</taxon>
        <taxon>Menidia</taxon>
    </lineage>
</organism>
<evidence type="ECO:0000313" key="4">
    <source>
        <dbReference type="EMBL" id="CAG5928776.1"/>
    </source>
</evidence>
<proteinExistence type="predicted"/>
<comment type="caution">
    <text evidence="4">The sequence shown here is derived from an EMBL/GenBank/DDBJ whole genome shotgun (WGS) entry which is preliminary data.</text>
</comment>
<dbReference type="PANTHER" id="PTHR46013:SF4">
    <property type="entry name" value="B-CELL RECEPTOR CD22-RELATED"/>
    <property type="match status" value="1"/>
</dbReference>
<evidence type="ECO:0000313" key="5">
    <source>
        <dbReference type="Proteomes" id="UP000677803"/>
    </source>
</evidence>